<dbReference type="PANTHER" id="PTHR16046:SF10">
    <property type="entry name" value="SMC5-SMC6 COMPLEX LOCALIZATION FACTOR PROTEIN 2"/>
    <property type="match status" value="1"/>
</dbReference>
<evidence type="ECO:0008006" key="4">
    <source>
        <dbReference type="Google" id="ProtNLM"/>
    </source>
</evidence>
<dbReference type="Ensembl" id="ENSCPGT00000008527.1">
    <property type="protein sequence ID" value="ENSCPGP00000007759.1"/>
    <property type="gene ID" value="ENSCPGG00000005544.1"/>
</dbReference>
<name>A0A8C3JM45_9CHAR</name>
<organism evidence="2 3">
    <name type="scientific">Calidris pygmaea</name>
    <name type="common">Spoon-billed sandpiper</name>
    <dbReference type="NCBI Taxonomy" id="425635"/>
    <lineage>
        <taxon>Eukaryota</taxon>
        <taxon>Metazoa</taxon>
        <taxon>Chordata</taxon>
        <taxon>Craniata</taxon>
        <taxon>Vertebrata</taxon>
        <taxon>Euteleostomi</taxon>
        <taxon>Archelosauria</taxon>
        <taxon>Archosauria</taxon>
        <taxon>Dinosauria</taxon>
        <taxon>Saurischia</taxon>
        <taxon>Theropoda</taxon>
        <taxon>Coelurosauria</taxon>
        <taxon>Aves</taxon>
        <taxon>Neognathae</taxon>
        <taxon>Neoaves</taxon>
        <taxon>Charadriiformes</taxon>
        <taxon>Scolopacidae</taxon>
        <taxon>Calidris</taxon>
    </lineage>
</organism>
<dbReference type="GO" id="GO:1990166">
    <property type="term" value="P:protein localization to site of double-strand break"/>
    <property type="evidence" value="ECO:0007669"/>
    <property type="project" value="TreeGrafter"/>
</dbReference>
<dbReference type="GO" id="GO:0006974">
    <property type="term" value="P:DNA damage response"/>
    <property type="evidence" value="ECO:0007669"/>
    <property type="project" value="TreeGrafter"/>
</dbReference>
<reference evidence="2" key="1">
    <citation type="submission" date="2025-08" db="UniProtKB">
        <authorList>
            <consortium name="Ensembl"/>
        </authorList>
    </citation>
    <scope>IDENTIFICATION</scope>
</reference>
<feature type="region of interest" description="Disordered" evidence="1">
    <location>
        <begin position="437"/>
        <end position="492"/>
    </location>
</feature>
<feature type="region of interest" description="Disordered" evidence="1">
    <location>
        <begin position="55"/>
        <end position="74"/>
    </location>
</feature>
<feature type="region of interest" description="Disordered" evidence="1">
    <location>
        <begin position="269"/>
        <end position="329"/>
    </location>
</feature>
<keyword evidence="3" id="KW-1185">Reference proteome</keyword>
<protein>
    <recommendedName>
        <fullName evidence="4">SLF2 protein</fullName>
    </recommendedName>
</protein>
<feature type="compositionally biased region" description="Basic residues" evidence="1">
    <location>
        <begin position="269"/>
        <end position="281"/>
    </location>
</feature>
<feature type="compositionally biased region" description="Polar residues" evidence="1">
    <location>
        <begin position="287"/>
        <end position="302"/>
    </location>
</feature>
<dbReference type="Proteomes" id="UP000694419">
    <property type="component" value="Unplaced"/>
</dbReference>
<feature type="region of interest" description="Disordered" evidence="1">
    <location>
        <begin position="529"/>
        <end position="559"/>
    </location>
</feature>
<dbReference type="AlphaFoldDB" id="A0A8C3JM45"/>
<evidence type="ECO:0000313" key="2">
    <source>
        <dbReference type="Ensembl" id="ENSCPGP00000007759.1"/>
    </source>
</evidence>
<evidence type="ECO:0000256" key="1">
    <source>
        <dbReference type="SAM" id="MobiDB-lite"/>
    </source>
</evidence>
<dbReference type="GO" id="GO:0005634">
    <property type="term" value="C:nucleus"/>
    <property type="evidence" value="ECO:0007669"/>
    <property type="project" value="TreeGrafter"/>
</dbReference>
<dbReference type="InterPro" id="IPR026161">
    <property type="entry name" value="FAM178"/>
</dbReference>
<dbReference type="GO" id="GO:2000781">
    <property type="term" value="P:positive regulation of double-strand break repair"/>
    <property type="evidence" value="ECO:0007669"/>
    <property type="project" value="TreeGrafter"/>
</dbReference>
<feature type="compositionally biased region" description="Gly residues" evidence="1">
    <location>
        <begin position="1"/>
        <end position="13"/>
    </location>
</feature>
<sequence length="605" mass="65237">GGVRVLPAAGGGPFLPPPPPPRFLGSPPPEVPGPGSPVAMVVCMFYLAVSGSQATGQHGGVPAHDRTVLGSPDRGNVKDAGIGLSVLCAEHFENKTSSPKKVRRKKMPDQTPNTSPLVDAFCRGIKEKKDTVKILENSRACKALSSLYPKAAIRKILIPAGSRSSLLAKKDKALKSEQERNEKCLSVTRAPFSCGNSWEQEADCMDLEDTSSDSDKWVSPEADTRKACARNNGTVNSTSLCQNPGLPMKFPCIPADSEFRLSLEALRRERKRKKHRMKQSKPVKPFSGTSVSHQISSGQSKQIDFPGKRKRVATSVDADSSNQPELSLLNDPAFSRSSAECKNRRSDFVKNILLKSACGSVLQLMETVALPSPGKNNHITAVDTKENQLQVANSCFFLEKSLPFSQENSTALPSLYHLTQTKGVESHLQNAGLSQVLDATEEDGKRPERRTHNKPYSIHSGNSFATAKDKASESTSDSCSAEGSGKLALSEETGKSVPRLLSFKEGCTDSGHTSSQLSGELNVESTCTDKSKLNGKSKSSFDSEDENLECSLDDDDDNDDDVVFVPLQEILSSSPKPQAGTLEESCLDSFSQETMSPLLKLHVSA</sequence>
<reference evidence="2" key="2">
    <citation type="submission" date="2025-09" db="UniProtKB">
        <authorList>
            <consortium name="Ensembl"/>
        </authorList>
    </citation>
    <scope>IDENTIFICATION</scope>
</reference>
<proteinExistence type="predicted"/>
<feature type="compositionally biased region" description="Acidic residues" evidence="1">
    <location>
        <begin position="542"/>
        <end position="559"/>
    </location>
</feature>
<feature type="region of interest" description="Disordered" evidence="1">
    <location>
        <begin position="1"/>
        <end position="30"/>
    </location>
</feature>
<evidence type="ECO:0000313" key="3">
    <source>
        <dbReference type="Proteomes" id="UP000694419"/>
    </source>
</evidence>
<accession>A0A8C3JM45</accession>
<dbReference type="GO" id="GO:0035861">
    <property type="term" value="C:site of double-strand break"/>
    <property type="evidence" value="ECO:0007669"/>
    <property type="project" value="TreeGrafter"/>
</dbReference>
<dbReference type="PANTHER" id="PTHR16046">
    <property type="entry name" value="SMC5-SMC6 COMPLEX LOCALIZATION FACTOR 2"/>
    <property type="match status" value="1"/>
</dbReference>
<feature type="compositionally biased region" description="Pro residues" evidence="1">
    <location>
        <begin position="14"/>
        <end position="30"/>
    </location>
</feature>